<evidence type="ECO:0000313" key="2">
    <source>
        <dbReference type="Proteomes" id="UP000600918"/>
    </source>
</evidence>
<evidence type="ECO:0000313" key="1">
    <source>
        <dbReference type="EMBL" id="KAF7438640.1"/>
    </source>
</evidence>
<dbReference type="AlphaFoldDB" id="A0A834PFE0"/>
<reference evidence="1" key="1">
    <citation type="journal article" date="2020" name="G3 (Bethesda)">
        <title>High-Quality Assemblies for Three Invasive Social Wasps from the &lt;i&gt;Vespula&lt;/i&gt; Genus.</title>
        <authorList>
            <person name="Harrop T.W.R."/>
            <person name="Guhlin J."/>
            <person name="McLaughlin G.M."/>
            <person name="Permina E."/>
            <person name="Stockwell P."/>
            <person name="Gilligan J."/>
            <person name="Le Lec M.F."/>
            <person name="Gruber M.A.M."/>
            <person name="Quinn O."/>
            <person name="Lovegrove M."/>
            <person name="Duncan E.J."/>
            <person name="Remnant E.J."/>
            <person name="Van Eeckhoven J."/>
            <person name="Graham B."/>
            <person name="Knapp R.A."/>
            <person name="Langford K.W."/>
            <person name="Kronenberg Z."/>
            <person name="Press M.O."/>
            <person name="Eacker S.M."/>
            <person name="Wilson-Rankin E.E."/>
            <person name="Purcell J."/>
            <person name="Lester P.J."/>
            <person name="Dearden P.K."/>
        </authorList>
    </citation>
    <scope>NUCLEOTIDE SEQUENCE</scope>
    <source>
        <strain evidence="1">Volc-1</strain>
    </source>
</reference>
<keyword evidence="2" id="KW-1185">Reference proteome</keyword>
<proteinExistence type="predicted"/>
<sequence length="240" mass="26676">MERELVGRSIGSGVAWRKRLDEKRWASTYGDRFTGSGISHDSVSLSASVCGQIKLVASPWNCRLRMQTRVALRCNGTSTWITQGQSWKLGCTVEARSRASFSNRLHDFKLCLVRPLSTSQNETFLTFLLDLDSRKGCLENPRTTMTNGRIERLSKGGRGCYGNRQSEARSYPSISPDARARRLALLRQALGRIKTIPVATNVFVAKAYENTPVEDETVAIFILGGLCSSLHLPLAIKHID</sequence>
<dbReference type="EMBL" id="JACSDY010000001">
    <property type="protein sequence ID" value="KAF7438640.1"/>
    <property type="molecule type" value="Genomic_DNA"/>
</dbReference>
<gene>
    <name evidence="1" type="ORF">H0235_001031</name>
</gene>
<organism evidence="1 2">
    <name type="scientific">Vespula pensylvanica</name>
    <name type="common">Western yellow jacket</name>
    <name type="synonym">Wasp</name>
    <dbReference type="NCBI Taxonomy" id="30213"/>
    <lineage>
        <taxon>Eukaryota</taxon>
        <taxon>Metazoa</taxon>
        <taxon>Ecdysozoa</taxon>
        <taxon>Arthropoda</taxon>
        <taxon>Hexapoda</taxon>
        <taxon>Insecta</taxon>
        <taxon>Pterygota</taxon>
        <taxon>Neoptera</taxon>
        <taxon>Endopterygota</taxon>
        <taxon>Hymenoptera</taxon>
        <taxon>Apocrita</taxon>
        <taxon>Aculeata</taxon>
        <taxon>Vespoidea</taxon>
        <taxon>Vespidae</taxon>
        <taxon>Vespinae</taxon>
        <taxon>Vespula</taxon>
    </lineage>
</organism>
<protein>
    <submittedName>
        <fullName evidence="1">Uncharacterized protein</fullName>
    </submittedName>
</protein>
<name>A0A834PFE0_VESPE</name>
<accession>A0A834PFE0</accession>
<comment type="caution">
    <text evidence="1">The sequence shown here is derived from an EMBL/GenBank/DDBJ whole genome shotgun (WGS) entry which is preliminary data.</text>
</comment>
<dbReference type="Proteomes" id="UP000600918">
    <property type="component" value="Unassembled WGS sequence"/>
</dbReference>